<comment type="similarity">
    <text evidence="32">Belongs to the HIV-1 env protein family.</text>
</comment>
<evidence type="ECO:0000256" key="34">
    <source>
        <dbReference type="SAM" id="MobiDB-lite"/>
    </source>
</evidence>
<evidence type="ECO:0000256" key="11">
    <source>
        <dbReference type="ARBA" id="ARBA00022581"/>
    </source>
</evidence>
<keyword evidence="17 32" id="KW-1161">Viral attachment to host cell</keyword>
<dbReference type="GO" id="GO:0005198">
    <property type="term" value="F:structural molecule activity"/>
    <property type="evidence" value="ECO:0007669"/>
    <property type="project" value="UniProtKB-UniRule"/>
</dbReference>
<evidence type="ECO:0000256" key="10">
    <source>
        <dbReference type="ARBA" id="ARBA00022570"/>
    </source>
</evidence>
<gene>
    <name evidence="32 37" type="primary">env</name>
</gene>
<dbReference type="InterPro" id="IPR000777">
    <property type="entry name" value="HIV1_Gp120"/>
</dbReference>
<keyword evidence="9 32" id="KW-1032">Host cell membrane</keyword>
<evidence type="ECO:0000256" key="2">
    <source>
        <dbReference type="ARBA" id="ARBA00004433"/>
    </source>
</evidence>
<dbReference type="GO" id="GO:0052031">
    <property type="term" value="P:symbiont-mediated perturbation of host defense response"/>
    <property type="evidence" value="ECO:0007669"/>
    <property type="project" value="UniProtKB-UniRule"/>
</dbReference>
<feature type="disulfide bond" evidence="32">
    <location>
        <begin position="224"/>
        <end position="235"/>
    </location>
</feature>
<reference evidence="37" key="1">
    <citation type="journal article" date="2018" name="Cell Rep.">
        <title>Completeness of HIV-1 Envelope Glycan Shield at Transmission Determines Neutralization Breadth.</title>
        <authorList>
            <person name="Wagh K."/>
            <person name="Kreider E.F."/>
            <person name="Li Y."/>
            <person name="Barbian H.J."/>
            <person name="Learn G.H."/>
            <person name="Giorgi E."/>
            <person name="Hraber P.T."/>
            <person name="Decker T.G."/>
            <person name="Smith A.G."/>
            <person name="Gondim M.V."/>
            <person name="Gillis L."/>
            <person name="Wandzilak J."/>
            <person name="Chuang G.Y."/>
            <person name="Rawi R."/>
            <person name="Cai F."/>
            <person name="Pellegrino P."/>
            <person name="Williams I."/>
            <person name="Overbaugh J."/>
            <person name="Gao F."/>
            <person name="Kwong P.D."/>
            <person name="Haynes B.F."/>
            <person name="Shaw G.M."/>
            <person name="Borrow P."/>
            <person name="Seaman M.S."/>
            <person name="Hahn B.H."/>
            <person name="Korber B."/>
        </authorList>
    </citation>
    <scope>NUCLEOTIDE SEQUENCE</scope>
    <source>
        <strain evidence="37">CH1012_3_d1786_ipe017_200_45</strain>
    </source>
</reference>
<accession>A0A3G5NNX4</accession>
<dbReference type="Pfam" id="PF00516">
    <property type="entry name" value="GP120"/>
    <property type="match status" value="1"/>
</dbReference>
<evidence type="ECO:0000256" key="20">
    <source>
        <dbReference type="ARBA" id="ARBA00022879"/>
    </source>
</evidence>
<comment type="PTM">
    <text evidence="32">Palmitoylation of the transmembrane protein and of Env polyprotein (prior to its proteolytic cleavage) is essential for their association with host cell membrane lipid rafts. Palmitoylation is therefore required for envelope trafficking to classical lipid rafts, but not for viral replication.</text>
</comment>
<dbReference type="Pfam" id="PF00517">
    <property type="entry name" value="GP41"/>
    <property type="match status" value="1"/>
</dbReference>
<comment type="PTM">
    <text evidence="32">Specific enzymatic cleavages in vivo yield mature proteins. Envelope glycoproteins are synthesized as a inactive precursor that is heavily N-glycosylated and processed likely by host cell furin in the Golgi to yield the mature SU and TM proteins. The cleavage site between SU and TM requires the minimal sequence [KR]-X-[KR]-R. About 2 of the 9 disulfide bonds of gp41 are reduced by P4HB/PDI, following binding to CD4 receptor.</text>
</comment>
<keyword evidence="21 32" id="KW-1164">Virus endocytosis by host</keyword>
<evidence type="ECO:0000256" key="9">
    <source>
        <dbReference type="ARBA" id="ARBA00022511"/>
    </source>
</evidence>
<feature type="disulfide bond" evidence="32">
    <location>
        <begin position="48"/>
        <end position="68"/>
    </location>
</feature>
<comment type="function">
    <text evidence="32">Transmembrane protein gp41: Acts as a class I viral fusion protein. Under the current model, the protein has at least 3 conformational states: pre-fusion native state, pre-hairpin intermediate state, and post-fusion hairpin state. During fusion of viral and target intracellular membranes, the coiled coil regions (heptad repeats) assume a trimer-of-hairpins structure, positioning the fusion peptide in close proximity to the C-terminal region of the ectodomain. The formation of this structure appears to drive apposition and subsequent fusion of viral and target cell membranes. Complete fusion occurs in host cell endosomes and is dynamin-dependent, however some lipid transfer might occur at the plasma membrane. The virus undergoes clathrin-dependent internalization long before endosomal fusion, thus minimizing the surface exposure of conserved viral epitopes during fusion and reducing the efficacy of inhibitors targeting these epitopes. Membranes fusion leads to delivery of the nucleocapsid into the cytoplasm.</text>
</comment>
<evidence type="ECO:0000256" key="27">
    <source>
        <dbReference type="ARBA" id="ARBA00023157"/>
    </source>
</evidence>
<dbReference type="GO" id="GO:0075512">
    <property type="term" value="P:clathrin-dependent endocytosis of virus by host cell"/>
    <property type="evidence" value="ECO:0007669"/>
    <property type="project" value="UniProtKB-UniRule"/>
</dbReference>
<feature type="chain" id="PRO_5023433604" description="Transmembrane protein gp41" evidence="32">
    <location>
        <begin position="501"/>
        <end position="853"/>
    </location>
</feature>
<comment type="domain">
    <text evidence="32">Some of the most genetically diverse regions of the viral genome are present in Env. They are called variable regions 1 through 5 (V1 through V5). Coreceptor usage of gp120 is determined mainly by the primary structure of the third variable region (V3) in the outer domain of gp120. The sequence of V3 determines which coreceptor, CCR5 and/or CXCR4 (corresponding to R5/macrophage, X4/T cell and R5X4/T cell and macrophage tropism), is used to trigger the fusion potential of the Env complex, and hence which cells the virus can infect. Binding to CCR5 involves a region adjacent in addition to V3.</text>
</comment>
<sequence length="853" mass="96660">MRVRGMLRNWQQWVIWGILGFCSVWGNLWVTVYYGVPVWKEAKTTLFCASDAKAYEKEVHNIWATHACVPTNPDPQELVLENVTENFNMWKNDMVDQMHEDIISLWDESLKPCVKLTPLCVTLNCSDNIKVNETDIATNQSIGNITEEMRNCTFNITTELIDKKQQVYALFYRLDIVPLINDSSREYRLINCNVSSITQACPKVSFDPIPIHYCAPAGFAILQCNNKTFNGTGPCHNVSTVQCTHGIKPVVSTQLLLNGSLAEEEIIIRSQNLTNNAKTIIVQLNQSVEINCTRPGNNTRKSVRIGPGRAYLIDRIVGDIRRAYCNISAGAWNKTLQAVRKKLEEHFPNRTIGFKPSSGGDLEVTTHSFNCGGEFFYCYTSQLFNGTYNSTYNGTKGNETITIPCRIKQVINMWQKVGKAMYAPPIAGYITCRSNITGLLLSRDGGNDNTTERTETFRPAGGDMRDNWRSELYKYKVVEIKPLGIAPTEAKRRVVERQKRAVVGIGAMILGLLAVAGSTMGAASITLTVQARQLLSGIVQQQSNLLRAIEAQQHMLQLTVWGIKQLQARVMAIERYLKDQQLLGIWGCSGKLICTTNVPWNSTWSNKTKQEIWENMTWMQWDREIDNYTSTIYQLLEESQNQQERNEQDLLALDKWDSLWSWFSITNWLWYIKIFIMIIGGLIGLRIIFAVLSIVNRVRQGYSPLSLQTLIPNPRGPDRPREIEEEGGEQDKDRSVRLVSGFLSLAWDDLRSLCLFSYHRLRDLLLVTARAAELLGHSSLRGLQRVWEALKYLGSLGQYWGLELKRSAVNLVDTLAIAVGEGTDRIIEVLQRICRAILNIPTRIRQGLEAALL</sequence>
<evidence type="ECO:0000256" key="24">
    <source>
        <dbReference type="ARBA" id="ARBA00023054"/>
    </source>
</evidence>
<evidence type="ECO:0000256" key="7">
    <source>
        <dbReference type="ARBA" id="ARBA00022506"/>
    </source>
</evidence>
<dbReference type="InterPro" id="IPR037527">
    <property type="entry name" value="Gp160"/>
</dbReference>
<evidence type="ECO:0000256" key="32">
    <source>
        <dbReference type="HAMAP-Rule" id="MF_04083"/>
    </source>
</evidence>
<evidence type="ECO:0000256" key="13">
    <source>
        <dbReference type="ARBA" id="ARBA00022685"/>
    </source>
</evidence>
<organismHost>
    <name type="scientific">Homo sapiens</name>
    <name type="common">Human</name>
    <dbReference type="NCBI Taxonomy" id="9606"/>
</organismHost>
<feature type="domain" description="Human immunodeficiency virus 1 envelope glycoprotein Gp120" evidence="35">
    <location>
        <begin position="28"/>
        <end position="500"/>
    </location>
</feature>
<feature type="transmembrane region" description="Helical" evidence="33">
    <location>
        <begin position="668"/>
        <end position="695"/>
    </location>
</feature>
<evidence type="ECO:0000256" key="23">
    <source>
        <dbReference type="ARBA" id="ARBA00023046"/>
    </source>
</evidence>
<evidence type="ECO:0000256" key="15">
    <source>
        <dbReference type="ARBA" id="ARBA00022703"/>
    </source>
</evidence>
<dbReference type="GO" id="GO:0020002">
    <property type="term" value="C:host cell plasma membrane"/>
    <property type="evidence" value="ECO:0007669"/>
    <property type="project" value="UniProtKB-SubCell"/>
</dbReference>
<evidence type="ECO:0000256" key="28">
    <source>
        <dbReference type="ARBA" id="ARBA00023180"/>
    </source>
</evidence>
<dbReference type="GO" id="GO:0055036">
    <property type="term" value="C:virion membrane"/>
    <property type="evidence" value="ECO:0007669"/>
    <property type="project" value="UniProtKB-SubCell"/>
</dbReference>
<evidence type="ECO:0000256" key="21">
    <source>
        <dbReference type="ARBA" id="ARBA00022890"/>
    </source>
</evidence>
<keyword evidence="13 32" id="KW-0165">Cleavage on pair of basic residues</keyword>
<evidence type="ECO:0000259" key="35">
    <source>
        <dbReference type="Pfam" id="PF00516"/>
    </source>
</evidence>
<dbReference type="SUPFAM" id="SSF56502">
    <property type="entry name" value="gp120 core"/>
    <property type="match status" value="2"/>
</dbReference>
<keyword evidence="16 32" id="KW-0732">Signal</keyword>
<evidence type="ECO:0000256" key="6">
    <source>
        <dbReference type="ARBA" id="ARBA00004650"/>
    </source>
</evidence>
<dbReference type="Gene3D" id="1.20.5.490">
    <property type="entry name" value="Single helix bin"/>
    <property type="match status" value="1"/>
</dbReference>
<evidence type="ECO:0000256" key="31">
    <source>
        <dbReference type="ARBA" id="ARBA00023296"/>
    </source>
</evidence>
<feature type="lipid moiety-binding region" description="S-palmitoyl cysteine; by host" evidence="32">
    <location>
        <position position="834"/>
    </location>
</feature>
<feature type="region of interest" description="Disordered" evidence="34">
    <location>
        <begin position="711"/>
        <end position="732"/>
    </location>
</feature>
<evidence type="ECO:0000256" key="8">
    <source>
        <dbReference type="ARBA" id="ARBA00022510"/>
    </source>
</evidence>
<dbReference type="GO" id="GO:1903911">
    <property type="term" value="P:positive regulation of receptor clustering"/>
    <property type="evidence" value="ECO:0007669"/>
    <property type="project" value="UniProtKB-UniRule"/>
</dbReference>
<feature type="transmembrane region" description="Helical" evidence="33">
    <location>
        <begin position="13"/>
        <end position="36"/>
    </location>
</feature>
<keyword evidence="8 32" id="KW-1170">Fusion of virus membrane with host endosomal membrane</keyword>
<feature type="site" description="Cleavage; by host furin" evidence="32">
    <location>
        <begin position="500"/>
        <end position="501"/>
    </location>
</feature>
<dbReference type="InterPro" id="IPR000328">
    <property type="entry name" value="GP41-like"/>
</dbReference>
<evidence type="ECO:0000256" key="30">
    <source>
        <dbReference type="ARBA" id="ARBA00023288"/>
    </source>
</evidence>
<evidence type="ECO:0000256" key="17">
    <source>
        <dbReference type="ARBA" id="ARBA00022804"/>
    </source>
</evidence>
<keyword evidence="20 32" id="KW-0261">Viral envelope protein</keyword>
<dbReference type="GO" id="GO:0019082">
    <property type="term" value="P:viral protein processing"/>
    <property type="evidence" value="ECO:0007669"/>
    <property type="project" value="UniProtKB-UniRule"/>
</dbReference>
<keyword evidence="19 32" id="KW-1043">Host membrane</keyword>
<dbReference type="FunFam" id="2.170.40.20:FF:000003">
    <property type="entry name" value="Envelope glycoprotein gp160"/>
    <property type="match status" value="1"/>
</dbReference>
<keyword evidence="11 32" id="KW-0945">Host-virus interaction</keyword>
<feature type="region of interest" description="Immunosuppression" evidence="32">
    <location>
        <begin position="564"/>
        <end position="582"/>
    </location>
</feature>
<dbReference type="GO" id="GO:0039654">
    <property type="term" value="P:fusion of virus membrane with host endosome membrane"/>
    <property type="evidence" value="ECO:0007669"/>
    <property type="project" value="UniProtKB-UniRule"/>
</dbReference>
<keyword evidence="24 32" id="KW-0175">Coiled coil</keyword>
<dbReference type="InterPro" id="IPR036377">
    <property type="entry name" value="Gp120_core_sf"/>
</dbReference>
<keyword evidence="23 32" id="KW-1039">Host endosome</keyword>
<evidence type="ECO:0000256" key="18">
    <source>
        <dbReference type="ARBA" id="ARBA00022844"/>
    </source>
</evidence>
<evidence type="ECO:0000256" key="3">
    <source>
        <dbReference type="ARBA" id="ARBA00004505"/>
    </source>
</evidence>
<keyword evidence="30 32" id="KW-0449">Lipoprotein</keyword>
<keyword evidence="12 32" id="KW-1162">Viral penetration into host cytoplasm</keyword>
<evidence type="ECO:0000256" key="19">
    <source>
        <dbReference type="ARBA" id="ARBA00022870"/>
    </source>
</evidence>
<dbReference type="GO" id="GO:0019062">
    <property type="term" value="P:virion attachment to host cell"/>
    <property type="evidence" value="ECO:0007669"/>
    <property type="project" value="UniProtKB-UniRule"/>
</dbReference>
<dbReference type="Gene3D" id="1.10.287.210">
    <property type="match status" value="1"/>
</dbReference>
<comment type="subunit">
    <text evidence="32">The mature envelope protein (Env) consists of a homotrimer of non-covalently associated gp120-gp41 heterodimers. The resulting complex protrudes from the virus surface as a spike. There seems to be as few as 10 spikes on the average virion. Surface protein gp120 interacts with host CD4, CCR5 and CXCR4. Gp120 also interacts with the C-type lectins CD209/DC-SIGN and CLEC4M/DC-SIGNR (collectively referred to as DC-SIGN(R)). Gp120 and gp41 interact with GalCer. Gp120 interacts with host ITGA4/ITGB7 complex; on CD4+ T-cells, this interaction results in rapid activation of integrin ITGAL/LFA-1, which facilitates efficient cell-to-cell spreading of HIV-1. Gp120 interacts with cell-associated heparan sulfate; this interaction increases virus infectivity on permissive cells and may be involved in infection of CD4- cells.</text>
</comment>
<keyword evidence="31 32" id="KW-1160">Virus entry into host cell</keyword>
<feature type="disulfide bond" evidence="32">
    <location>
        <begin position="214"/>
        <end position="243"/>
    </location>
</feature>
<dbReference type="Gene3D" id="2.170.40.20">
    <property type="entry name" value="Human immunodeficiency virus 1, Gp160, envelope glycoprotein"/>
    <property type="match status" value="2"/>
</dbReference>
<comment type="subcellular location">
    <subcellularLocation>
        <location evidence="3">Host cell membrane</location>
        <topology evidence="3">Peripheral membrane protein</topology>
    </subcellularLocation>
    <subcellularLocation>
        <location evidence="1">Host cell membrane</location>
        <topology evidence="1">Single-pass type I membrane protein</topology>
    </subcellularLocation>
    <subcellularLocation>
        <location evidence="2">Host endosome membrane</location>
        <topology evidence="2">Peripheral membrane protein</topology>
    </subcellularLocation>
    <subcellularLocation>
        <location evidence="5">Host endosome membrane</location>
        <topology evidence="5">Single-pass type I membrane protein</topology>
    </subcellularLocation>
    <subcellularLocation>
        <location evidence="6">Virion membrane</location>
        <topology evidence="6">Peripheral membrane protein</topology>
    </subcellularLocation>
    <subcellularLocation>
        <location evidence="4">Virion membrane</location>
        <topology evidence="4">Single-pass type I membrane protein</topology>
    </subcellularLocation>
</comment>
<keyword evidence="15 32" id="KW-0053">Apoptosis</keyword>
<feature type="disulfide bond" evidence="32">
    <location>
        <begin position="588"/>
        <end position="594"/>
    </location>
</feature>
<feature type="region of interest" description="MPER; binding to GalCer" evidence="32">
    <location>
        <begin position="652"/>
        <end position="673"/>
    </location>
</feature>
<feature type="topological domain" description="Cytoplasmic" evidence="32">
    <location>
        <begin position="696"/>
        <end position="853"/>
    </location>
</feature>
<keyword evidence="22 32" id="KW-1133">Transmembrane helix</keyword>
<evidence type="ECO:0000256" key="1">
    <source>
        <dbReference type="ARBA" id="ARBA00004402"/>
    </source>
</evidence>
<comment type="miscellaneous">
    <text evidence="32">HIV-1 lineages are divided in three main groups, M (for Major), O (for Outlier), and N (for New, or Non-M, Non-O). The vast majority of strains found worldwide belong to the group M. Group O seems to be endemic to and largely confined to Cameroon and neighboring countries in West Central Africa, where these viruses represent a small minority of HIV-1 strains. The group N is represented by a limited number of isolates from Cameroonian persons. The group M is further subdivided in 9 clades or subtypes (A to D, F to H, J and K).</text>
</comment>
<dbReference type="GO" id="GO:1903908">
    <property type="term" value="P:positive regulation of plasma membrane raft polarization"/>
    <property type="evidence" value="ECO:0007669"/>
    <property type="project" value="UniProtKB-UniRule"/>
</dbReference>
<evidence type="ECO:0000256" key="16">
    <source>
        <dbReference type="ARBA" id="ARBA00022729"/>
    </source>
</evidence>
<evidence type="ECO:0000256" key="33">
    <source>
        <dbReference type="RuleBase" id="RU363095"/>
    </source>
</evidence>
<keyword evidence="25 32" id="KW-0472">Membrane</keyword>
<dbReference type="GO" id="GO:0019064">
    <property type="term" value="P:fusion of virus membrane with host plasma membrane"/>
    <property type="evidence" value="ECO:0007669"/>
    <property type="project" value="UniProtKB-UniRule"/>
</dbReference>
<dbReference type="FunFam" id="1.10.287.210:FF:000001">
    <property type="entry name" value="Envelope glycoprotein gp160"/>
    <property type="match status" value="1"/>
</dbReference>
<protein>
    <recommendedName>
        <fullName evidence="32">Envelope glycoprotein gp160</fullName>
    </recommendedName>
    <alternativeName>
        <fullName evidence="32">Env polyprotein</fullName>
    </alternativeName>
    <component>
        <recommendedName>
            <fullName evidence="32">Surface protein gp120</fullName>
            <shortName evidence="32">SU</shortName>
        </recommendedName>
        <alternativeName>
            <fullName evidence="32">Glycoprotein 120</fullName>
            <shortName evidence="32">gp120</shortName>
        </alternativeName>
    </component>
    <component>
        <recommendedName>
            <fullName evidence="32">Transmembrane protein gp41</fullName>
            <shortName evidence="32">TM</shortName>
        </recommendedName>
        <alternativeName>
            <fullName evidence="32">Glycoprotein 41</fullName>
            <shortName evidence="32">gp41</shortName>
        </alternativeName>
    </component>
</protein>
<keyword evidence="18 32" id="KW-0946">Virion</keyword>
<comment type="PTM">
    <text evidence="32">Highly glycosylated by host. The high number of glycan on the protein is reffered to as 'glycan shield' because it contributes to hide protein sequence from adaptive immune system.</text>
</comment>
<keyword evidence="29 32" id="KW-0899">Viral immunoevasion</keyword>
<comment type="domain">
    <text evidence="32">The CD4-binding region is targeted by the antibody b12.</text>
</comment>
<dbReference type="GO" id="GO:0016020">
    <property type="term" value="C:membrane"/>
    <property type="evidence" value="ECO:0007669"/>
    <property type="project" value="UniProtKB-UniRule"/>
</dbReference>
<evidence type="ECO:0000256" key="22">
    <source>
        <dbReference type="ARBA" id="ARBA00022989"/>
    </source>
</evidence>
<feature type="short sequence motif" description="Di-leucine internalization motif" evidence="32">
    <location>
        <begin position="852"/>
        <end position="853"/>
    </location>
</feature>
<dbReference type="HAMAP" id="MF_04083">
    <property type="entry name" value="HIV_ENV"/>
    <property type="match status" value="1"/>
</dbReference>
<proteinExistence type="inferred from homology"/>
<evidence type="ECO:0000256" key="26">
    <source>
        <dbReference type="ARBA" id="ARBA00023139"/>
    </source>
</evidence>
<evidence type="ECO:0000256" key="4">
    <source>
        <dbReference type="ARBA" id="ARBA00004563"/>
    </source>
</evidence>
<feature type="transmembrane region" description="Helical" evidence="33">
    <location>
        <begin position="501"/>
        <end position="525"/>
    </location>
</feature>
<comment type="subcellular location">
    <molecule>Transmembrane protein gp41</molecule>
    <subcellularLocation>
        <location evidence="32">Virion membrane</location>
        <topology evidence="32">Single-pass type I membrane protein</topology>
    </subcellularLocation>
    <subcellularLocation>
        <location evidence="32">Host cell membrane</location>
        <topology evidence="32">Single-pass type I membrane protein</topology>
    </subcellularLocation>
    <subcellularLocation>
        <location evidence="32">Host endosome membrane</location>
        <topology evidence="32">Single-pass type I membrane protein</topology>
    </subcellularLocation>
    <text evidence="32">It is probably concentrated at the site of budding and incorporated into the virions possibly by contacts between the cytoplasmic tail of Env and the N-terminus of Gag.</text>
</comment>
<feature type="domain" description="Retroviral envelope protein GP41-like" evidence="36">
    <location>
        <begin position="520"/>
        <end position="710"/>
    </location>
</feature>
<evidence type="ECO:0000256" key="25">
    <source>
        <dbReference type="ARBA" id="ARBA00023136"/>
    </source>
</evidence>
<comment type="caution">
    <text evidence="32 33">Lacks conserved residue(s) required for the propagation of feature annotation.</text>
</comment>
<evidence type="ECO:0000256" key="14">
    <source>
        <dbReference type="ARBA" id="ARBA00022692"/>
    </source>
</evidence>
<comment type="subcellular location">
    <molecule>Surface protein gp120</molecule>
    <subcellularLocation>
        <location evidence="32">Virion membrane</location>
        <topology evidence="32">Peripheral membrane protein</topology>
    </subcellularLocation>
    <subcellularLocation>
        <location evidence="32">Host cell membrane</location>
        <topology evidence="32">Peripheral membrane protein</topology>
    </subcellularLocation>
    <subcellularLocation>
        <location evidence="32">Host endosome membrane</location>
        <topology evidence="32">Single-pass type I membrane protein</topology>
    </subcellularLocation>
    <text evidence="32">The surface protein is not anchored to the viral envelope, but associates with the extravirion surface through its binding to TM. It is probably concentrated at the site of budding and incorporated into the virions possibly by contacts between the cytoplasmic tail of Env and the N-terminus of Gag.</text>
</comment>
<comment type="miscellaneous">
    <text evidence="32">Inhibitors targeting HIV-1 viral envelope proteins are used as antiretroviral drugs. Attachment of virions to the cell surface via non-specific interactions and CD4 binding can be blocked by inhibitors that include cyanovirin-N, cyclotriazadisulfonamide analogs, PRO 2000, TNX 355 and PRO 542. In addition, BMS 806 can block CD4-induced conformational changes. Env interactions with the coreceptor molecules can be targeted by CCR5 antagonists including SCH-D, maraviroc (UK 427857) and aplaviroc (GW 873140), and the CXCR4 antagonist AMD 070. Fusion of viral and cellular membranes can be inhibited by peptides such as enfuvirtide and tifuvirtide (T 1249). Resistance to inhibitors associated with mutations in Env are observed. Most of the time, single mutations confer only a modest reduction in drug susceptibility. Combination of several mutations is usually required to develop a high-level drug resistance.</text>
</comment>
<dbReference type="GO" id="GO:0044175">
    <property type="term" value="C:host cell endosome membrane"/>
    <property type="evidence" value="ECO:0007669"/>
    <property type="project" value="UniProtKB-SubCell"/>
</dbReference>
<dbReference type="FunFam" id="2.170.40.20:FF:000004">
    <property type="entry name" value="Envelope glycoprotein gp160"/>
    <property type="match status" value="1"/>
</dbReference>
<comment type="domain">
    <text evidence="32">The YXXL motif is involved in determining the exact site of viral release at the surface of infected mononuclear cells and promotes endocytosis. YXXL and di-leucine endocytosis motifs interact directly or indirectly with the clathrin adapter complexes, opperate independently, and their activities are not additive.</text>
</comment>
<keyword evidence="27 32" id="KW-1015">Disulfide bond</keyword>
<dbReference type="GO" id="GO:0019031">
    <property type="term" value="C:viral envelope"/>
    <property type="evidence" value="ECO:0007669"/>
    <property type="project" value="UniProtKB-KW"/>
</dbReference>
<keyword evidence="14 32" id="KW-0812">Transmembrane</keyword>
<comment type="domain">
    <text evidence="32 33">The 17 amino acids long immunosuppressive region is present in many retroviral envelope proteins. Synthetic peptides derived from this relatively conserved sequence inhibit immune function in vitro and in vivo.</text>
</comment>
<keyword evidence="10 32" id="KW-1165">Clathrin-mediated endocytosis of virus by host</keyword>
<dbReference type="CDD" id="cd09909">
    <property type="entry name" value="HIV-1-like_HR1-HR2"/>
    <property type="match status" value="1"/>
</dbReference>
<organism evidence="37">
    <name type="scientific">Human immunodeficiency virus type 1</name>
    <name type="common">HIV-1</name>
    <dbReference type="NCBI Taxonomy" id="11676"/>
    <lineage>
        <taxon>Viruses</taxon>
        <taxon>Riboviria</taxon>
        <taxon>Pararnavirae</taxon>
        <taxon>Artverviricota</taxon>
        <taxon>Revtraviricetes</taxon>
        <taxon>Ortervirales</taxon>
        <taxon>Retroviridae</taxon>
        <taxon>Orthoretrovirinae</taxon>
        <taxon>Lentivirus</taxon>
        <taxon>Lentivirus humimdef1</taxon>
    </lineage>
</organism>
<feature type="coiled-coil region" evidence="32">
    <location>
        <begin position="623"/>
        <end position="657"/>
    </location>
</feature>
<keyword evidence="7 32" id="KW-1168">Fusion of virus membrane with host membrane</keyword>
<comment type="function">
    <text evidence="32">Surface protein gp120: Attaches the virus to the host lymphoid cell by binding to the primary receptor CD4. This interaction induces a structural rearrangement creating a high affinity binding site for a chemokine coreceptor like CXCR4 and/or CCR5. Acts as a ligand for CD209/DC-SIGN and CLEC4M/DC-SIGNR, which are respectively found on dendritic cells (DCs), and on endothelial cells of liver sinusoids and lymph node sinuses. These interactions allow capture of viral particles at mucosal surfaces by these cells and subsequent transmission to permissive cells. HIV subverts the migration properties of dendritic cells to gain access to CD4+ T-cells in lymph nodes. Virus transmission to permissive T-cells occurs either in trans (without DCs infection, through viral capture and transmission), or in cis (following DCs productive infection, through the usual CD4-gp120 interaction), thereby inducing a robust infection. In trans infection, bound virions remain infectious over days and it is proposed that they are not degraded, but protected in non-lysosomal acidic organelles within the DCs close to the cell membrane thus contributing to the viral infectious potential during DCs' migration from the periphery to the lymphoid tissues. On arrival at lymphoid tissues, intact virions recycle back to DCs' cell surface allowing virus transmission to CD4+ T-cells.</text>
</comment>
<comment type="domain">
    <text evidence="32">The membrane proximal external region (MPER) present in gp41 is a tryptophan-rich region recognized by the antibodies 2F5, Z13, and 4E10. MPER seems to play a role in fusion.</text>
</comment>
<feature type="short sequence motif" description="YXXL motif; contains endocytosis signal" evidence="32">
    <location>
        <begin position="702"/>
        <end position="705"/>
    </location>
</feature>
<keyword evidence="28 32" id="KW-0325">Glycoprotein</keyword>
<feature type="chain" id="PRO_5023433603" description="Envelope glycoprotein gp160" evidence="32">
    <location>
        <begin position="27"/>
        <end position="853"/>
    </location>
</feature>
<evidence type="ECO:0000256" key="29">
    <source>
        <dbReference type="ARBA" id="ARBA00023280"/>
    </source>
</evidence>
<evidence type="ECO:0000313" key="37">
    <source>
        <dbReference type="EMBL" id="AYX50883.1"/>
    </source>
</evidence>
<evidence type="ECO:0000256" key="5">
    <source>
        <dbReference type="ARBA" id="ARBA00004578"/>
    </source>
</evidence>
<evidence type="ECO:0000259" key="36">
    <source>
        <dbReference type="Pfam" id="PF00517"/>
    </source>
</evidence>
<feature type="region of interest" description="CD4-binding loop" evidence="32">
    <location>
        <begin position="357"/>
        <end position="367"/>
    </location>
</feature>
<dbReference type="SUPFAM" id="SSF58069">
    <property type="entry name" value="Virus ectodomain"/>
    <property type="match status" value="1"/>
</dbReference>
<evidence type="ECO:0000256" key="12">
    <source>
        <dbReference type="ARBA" id="ARBA00022595"/>
    </source>
</evidence>
<feature type="lipid moiety-binding region" description="S-palmitoyl cysteine; by host" evidence="32">
    <location>
        <position position="754"/>
    </location>
</feature>
<comment type="function">
    <text evidence="32">Envelope glycoprotein gp160: Oligomerizes in the host endoplasmic reticulum into predominantly trimers. In a second time, gp160 transits in the host Golgi, where glycosylation is completed. The precursor is then proteolytically cleaved in the trans-Golgi and thereby activated by cellular furin or furin-like proteases to produce gp120 and gp41.</text>
</comment>
<dbReference type="EMBL" id="MG899913">
    <property type="protein sequence ID" value="AYX50883.1"/>
    <property type="molecule type" value="Genomic_RNA"/>
</dbReference>
<keyword evidence="26 32" id="KW-0564">Palmitate</keyword>
<name>A0A3G5NNX4_HV1</name>